<dbReference type="GO" id="GO:0004056">
    <property type="term" value="F:argininosuccinate lyase activity"/>
    <property type="evidence" value="ECO:0007669"/>
    <property type="project" value="InterPro"/>
</dbReference>
<dbReference type="Pfam" id="PF14698">
    <property type="entry name" value="ASL_C2"/>
    <property type="match status" value="1"/>
</dbReference>
<dbReference type="InterPro" id="IPR009049">
    <property type="entry name" value="Argininosuccinate_lyase"/>
</dbReference>
<keyword evidence="3" id="KW-1185">Reference proteome</keyword>
<dbReference type="GO" id="GO:0042450">
    <property type="term" value="P:L-arginine biosynthetic process via ornithine"/>
    <property type="evidence" value="ECO:0007669"/>
    <property type="project" value="InterPro"/>
</dbReference>
<dbReference type="GO" id="GO:0005829">
    <property type="term" value="C:cytosol"/>
    <property type="evidence" value="ECO:0007669"/>
    <property type="project" value="TreeGrafter"/>
</dbReference>
<name>A0AAN7PMT5_9MYRT</name>
<dbReference type="Gene3D" id="1.20.200.10">
    <property type="entry name" value="Fumarase/aspartase (Central domain)"/>
    <property type="match status" value="1"/>
</dbReference>
<proteinExistence type="predicted"/>
<accession>A0AAN7PMT5</accession>
<dbReference type="AlphaFoldDB" id="A0AAN7PMT5"/>
<evidence type="ECO:0000259" key="1">
    <source>
        <dbReference type="Pfam" id="PF14698"/>
    </source>
</evidence>
<evidence type="ECO:0000313" key="3">
    <source>
        <dbReference type="Proteomes" id="UP001345219"/>
    </source>
</evidence>
<dbReference type="PANTHER" id="PTHR43814:SF1">
    <property type="entry name" value="ARGININOSUCCINATE LYASE"/>
    <property type="match status" value="1"/>
</dbReference>
<reference evidence="2 3" key="1">
    <citation type="journal article" date="2023" name="Hortic Res">
        <title>Pangenome of water caltrop reveals structural variations and asymmetric subgenome divergence after allopolyploidization.</title>
        <authorList>
            <person name="Zhang X."/>
            <person name="Chen Y."/>
            <person name="Wang L."/>
            <person name="Yuan Y."/>
            <person name="Fang M."/>
            <person name="Shi L."/>
            <person name="Lu R."/>
            <person name="Comes H.P."/>
            <person name="Ma Y."/>
            <person name="Chen Y."/>
            <person name="Huang G."/>
            <person name="Zhou Y."/>
            <person name="Zheng Z."/>
            <person name="Qiu Y."/>
        </authorList>
    </citation>
    <scope>NUCLEOTIDE SEQUENCE [LARGE SCALE GENOMIC DNA]</scope>
    <source>
        <tissue evidence="2">Roots</tissue>
    </source>
</reference>
<evidence type="ECO:0000313" key="2">
    <source>
        <dbReference type="EMBL" id="KAK4751817.1"/>
    </source>
</evidence>
<dbReference type="EMBL" id="JAXIOK010000016">
    <property type="protein sequence ID" value="KAK4751817.1"/>
    <property type="molecule type" value="Genomic_DNA"/>
</dbReference>
<protein>
    <recommendedName>
        <fullName evidence="1">Argininosuccinate lyase C-terminal domain-containing protein</fullName>
    </recommendedName>
</protein>
<dbReference type="InterPro" id="IPR029419">
    <property type="entry name" value="Arg_succ_lyase_C"/>
</dbReference>
<dbReference type="Proteomes" id="UP001345219">
    <property type="component" value="Chromosome 16"/>
</dbReference>
<comment type="caution">
    <text evidence="2">The sequence shown here is derived from an EMBL/GenBank/DDBJ whole genome shotgun (WGS) entry which is preliminary data.</text>
</comment>
<dbReference type="SUPFAM" id="SSF48557">
    <property type="entry name" value="L-aspartase-like"/>
    <property type="match status" value="1"/>
</dbReference>
<sequence length="142" mass="15758">MPQKKNPDPMELMCGKSARVVGDLMTLLTLCKGLPFVAVTGSYDKGIPFRTSHDVAVCVGKSCQLQDLMLEDLKSISPAFEEDGNAFLGIENSVIKFSSFGSTGSACVGEQMDYWVSCFQIHDREKLLPIDLFWLAFLQQRQ</sequence>
<dbReference type="PANTHER" id="PTHR43814">
    <property type="entry name" value="ARGININOSUCCINATE LYASE"/>
    <property type="match status" value="1"/>
</dbReference>
<gene>
    <name evidence="2" type="ORF">SAY87_020615</name>
</gene>
<feature type="domain" description="Argininosuccinate lyase C-terminal" evidence="1">
    <location>
        <begin position="45"/>
        <end position="94"/>
    </location>
</feature>
<organism evidence="2 3">
    <name type="scientific">Trapa incisa</name>
    <dbReference type="NCBI Taxonomy" id="236973"/>
    <lineage>
        <taxon>Eukaryota</taxon>
        <taxon>Viridiplantae</taxon>
        <taxon>Streptophyta</taxon>
        <taxon>Embryophyta</taxon>
        <taxon>Tracheophyta</taxon>
        <taxon>Spermatophyta</taxon>
        <taxon>Magnoliopsida</taxon>
        <taxon>eudicotyledons</taxon>
        <taxon>Gunneridae</taxon>
        <taxon>Pentapetalae</taxon>
        <taxon>rosids</taxon>
        <taxon>malvids</taxon>
        <taxon>Myrtales</taxon>
        <taxon>Lythraceae</taxon>
        <taxon>Trapa</taxon>
    </lineage>
</organism>
<dbReference type="Gene3D" id="1.10.40.30">
    <property type="entry name" value="Fumarase/aspartase (C-terminal domain)"/>
    <property type="match status" value="1"/>
</dbReference>
<dbReference type="InterPro" id="IPR008948">
    <property type="entry name" value="L-Aspartase-like"/>
</dbReference>